<keyword evidence="4 6" id="KW-0863">Zinc-finger</keyword>
<evidence type="ECO:0000256" key="3">
    <source>
        <dbReference type="ARBA" id="ARBA00022737"/>
    </source>
</evidence>
<evidence type="ECO:0000256" key="2">
    <source>
        <dbReference type="ARBA" id="ARBA00022723"/>
    </source>
</evidence>
<keyword evidence="5 6" id="KW-0862">Zinc</keyword>
<dbReference type="InterPro" id="IPR036855">
    <property type="entry name" value="Znf_CCCH_sf"/>
</dbReference>
<dbReference type="Gene3D" id="4.10.1000.10">
    <property type="entry name" value="Zinc finger, CCCH-type"/>
    <property type="match status" value="1"/>
</dbReference>
<keyword evidence="1" id="KW-0597">Phosphoprotein</keyword>
<dbReference type="PANTHER" id="PTHR13119">
    <property type="entry name" value="ZINC FINGER CCCH DOMAIN-CONTAINING PROTEI"/>
    <property type="match status" value="1"/>
</dbReference>
<feature type="compositionally biased region" description="Acidic residues" evidence="7">
    <location>
        <begin position="1"/>
        <end position="16"/>
    </location>
</feature>
<evidence type="ECO:0000256" key="7">
    <source>
        <dbReference type="SAM" id="MobiDB-lite"/>
    </source>
</evidence>
<reference evidence="9" key="1">
    <citation type="submission" date="2020-11" db="EMBL/GenBank/DDBJ databases">
        <authorList>
            <person name="Tran Van P."/>
        </authorList>
    </citation>
    <scope>NUCLEOTIDE SEQUENCE</scope>
</reference>
<gene>
    <name evidence="9" type="ORF">NMOB1V02_LOCUS99</name>
</gene>
<evidence type="ECO:0000256" key="4">
    <source>
        <dbReference type="ARBA" id="ARBA00022771"/>
    </source>
</evidence>
<dbReference type="GO" id="GO:0003723">
    <property type="term" value="F:RNA binding"/>
    <property type="evidence" value="ECO:0007669"/>
    <property type="project" value="InterPro"/>
</dbReference>
<dbReference type="OrthoDB" id="411372at2759"/>
<dbReference type="SMART" id="SM00356">
    <property type="entry name" value="ZnF_C3H1"/>
    <property type="match status" value="3"/>
</dbReference>
<dbReference type="Pfam" id="PF22623">
    <property type="entry name" value="zf-CCCH_9"/>
    <property type="match status" value="1"/>
</dbReference>
<keyword evidence="10" id="KW-1185">Reference proteome</keyword>
<evidence type="ECO:0000256" key="5">
    <source>
        <dbReference type="ARBA" id="ARBA00022833"/>
    </source>
</evidence>
<evidence type="ECO:0000313" key="10">
    <source>
        <dbReference type="Proteomes" id="UP000678499"/>
    </source>
</evidence>
<accession>A0A7R9G8Z5</accession>
<dbReference type="Proteomes" id="UP000678499">
    <property type="component" value="Unassembled WGS sequence"/>
</dbReference>
<feature type="region of interest" description="Disordered" evidence="7">
    <location>
        <begin position="64"/>
        <end position="154"/>
    </location>
</feature>
<evidence type="ECO:0000256" key="6">
    <source>
        <dbReference type="PROSITE-ProRule" id="PRU00723"/>
    </source>
</evidence>
<dbReference type="SUPFAM" id="SSF90229">
    <property type="entry name" value="CCCH zinc finger"/>
    <property type="match status" value="2"/>
</dbReference>
<dbReference type="GO" id="GO:0045892">
    <property type="term" value="P:negative regulation of DNA-templated transcription"/>
    <property type="evidence" value="ECO:0007669"/>
    <property type="project" value="InterPro"/>
</dbReference>
<name>A0A7R9G8Z5_9CRUS</name>
<dbReference type="PROSITE" id="PS50103">
    <property type="entry name" value="ZF_C3H1"/>
    <property type="match status" value="3"/>
</dbReference>
<feature type="domain" description="C3H1-type" evidence="8">
    <location>
        <begin position="197"/>
        <end position="225"/>
    </location>
</feature>
<keyword evidence="2 6" id="KW-0479">Metal-binding</keyword>
<dbReference type="InterPro" id="IPR000571">
    <property type="entry name" value="Znf_CCCH"/>
</dbReference>
<proteinExistence type="predicted"/>
<sequence length="422" mass="47744">MSDVEDGELTDGDEEPDSYRDVAAKDVSPISLSDLLKASSDAVEVTSYDQEFSELRSLTRDVAVVRGKRCDQSTEHRSSSTKSVDKKGASKRCDRQRRTQEYDHDSSKSQRDGRKRTRRNSSSEKRSFSVDKRNPDENWRSNQSSSNEFYDSDPNRNKSRAVCKYFLKGFCRRRYIDVVITVLQESECPFSHDVSALKREELCRFYLTTGGCRKRDSCLFMHEEFPCKYFHTGASCYAGGNCRFSHEPLNDFTKECLDKEAEGLDSAEEILNVAGPGFYVSNCPQILVLEEDKPQDLDLRFIVGAPPSNSFGAFDVDMRHGVLFPADEDLRVGLPSPRRMQAVEESPWDDSAVDSDVDEKPLVIDESGEPFDYSEFFLSCSTLLFSTAASSRPKTEAIANKINVESWTSMDQYTKYVGLSTN</sequence>
<dbReference type="InterPro" id="IPR054361">
    <property type="entry name" value="Znf-CCCH_ZC3H4/6/8"/>
</dbReference>
<feature type="compositionally biased region" description="Polar residues" evidence="7">
    <location>
        <begin position="140"/>
        <end position="149"/>
    </location>
</feature>
<dbReference type="InterPro" id="IPR045124">
    <property type="entry name" value="Su(sable)-like"/>
</dbReference>
<evidence type="ECO:0000259" key="8">
    <source>
        <dbReference type="PROSITE" id="PS50103"/>
    </source>
</evidence>
<organism evidence="9">
    <name type="scientific">Notodromas monacha</name>
    <dbReference type="NCBI Taxonomy" id="399045"/>
    <lineage>
        <taxon>Eukaryota</taxon>
        <taxon>Metazoa</taxon>
        <taxon>Ecdysozoa</taxon>
        <taxon>Arthropoda</taxon>
        <taxon>Crustacea</taxon>
        <taxon>Oligostraca</taxon>
        <taxon>Ostracoda</taxon>
        <taxon>Podocopa</taxon>
        <taxon>Podocopida</taxon>
        <taxon>Cypridocopina</taxon>
        <taxon>Cypridoidea</taxon>
        <taxon>Cyprididae</taxon>
        <taxon>Notodromas</taxon>
    </lineage>
</organism>
<dbReference type="PANTHER" id="PTHR13119:SF12">
    <property type="entry name" value="PROTEIN SUPPRESSOR OF SABLE"/>
    <property type="match status" value="1"/>
</dbReference>
<feature type="domain" description="C3H1-type" evidence="8">
    <location>
        <begin position="157"/>
        <end position="173"/>
    </location>
</feature>
<protein>
    <recommendedName>
        <fullName evidence="8">C3H1-type domain-containing protein</fullName>
    </recommendedName>
</protein>
<evidence type="ECO:0000313" key="9">
    <source>
        <dbReference type="EMBL" id="CAD7272152.1"/>
    </source>
</evidence>
<feature type="zinc finger region" description="C3H1-type" evidence="6">
    <location>
        <begin position="197"/>
        <end position="225"/>
    </location>
</feature>
<evidence type="ECO:0000256" key="1">
    <source>
        <dbReference type="ARBA" id="ARBA00022553"/>
    </source>
</evidence>
<dbReference type="Pfam" id="PF00642">
    <property type="entry name" value="zf-CCCH"/>
    <property type="match status" value="1"/>
</dbReference>
<dbReference type="AlphaFoldDB" id="A0A7R9G8Z5"/>
<feature type="zinc finger region" description="C3H1-type" evidence="6">
    <location>
        <begin position="226"/>
        <end position="249"/>
    </location>
</feature>
<dbReference type="EMBL" id="CAJPEX010000006">
    <property type="protein sequence ID" value="CAG0912304.1"/>
    <property type="molecule type" value="Genomic_DNA"/>
</dbReference>
<dbReference type="GO" id="GO:0005634">
    <property type="term" value="C:nucleus"/>
    <property type="evidence" value="ECO:0007669"/>
    <property type="project" value="TreeGrafter"/>
</dbReference>
<feature type="domain" description="C3H1-type" evidence="8">
    <location>
        <begin position="226"/>
        <end position="249"/>
    </location>
</feature>
<keyword evidence="3" id="KW-0677">Repeat</keyword>
<dbReference type="EMBL" id="OA882043">
    <property type="protein sequence ID" value="CAD7272152.1"/>
    <property type="molecule type" value="Genomic_DNA"/>
</dbReference>
<feature type="region of interest" description="Disordered" evidence="7">
    <location>
        <begin position="1"/>
        <end position="25"/>
    </location>
</feature>
<dbReference type="GO" id="GO:0008270">
    <property type="term" value="F:zinc ion binding"/>
    <property type="evidence" value="ECO:0007669"/>
    <property type="project" value="UniProtKB-KW"/>
</dbReference>
<feature type="compositionally biased region" description="Basic and acidic residues" evidence="7">
    <location>
        <begin position="68"/>
        <end position="112"/>
    </location>
</feature>
<feature type="compositionally biased region" description="Basic and acidic residues" evidence="7">
    <location>
        <begin position="121"/>
        <end position="139"/>
    </location>
</feature>
<feature type="zinc finger region" description="C3H1-type" evidence="6">
    <location>
        <begin position="157"/>
        <end position="173"/>
    </location>
</feature>